<accession>A0ABV4Z2J7</accession>
<dbReference type="Proteomes" id="UP001577047">
    <property type="component" value="Unassembled WGS sequence"/>
</dbReference>
<organism evidence="2 3">
    <name type="scientific">Pseudomonas boreofloridensis</name>
    <dbReference type="NCBI Taxonomy" id="3064348"/>
    <lineage>
        <taxon>Bacteria</taxon>
        <taxon>Pseudomonadati</taxon>
        <taxon>Pseudomonadota</taxon>
        <taxon>Gammaproteobacteria</taxon>
        <taxon>Pseudomonadales</taxon>
        <taxon>Pseudomonadaceae</taxon>
        <taxon>Pseudomonas</taxon>
    </lineage>
</organism>
<evidence type="ECO:0008006" key="4">
    <source>
        <dbReference type="Google" id="ProtNLM"/>
    </source>
</evidence>
<gene>
    <name evidence="2" type="ORF">ACE1YR_00125</name>
</gene>
<dbReference type="EMBL" id="JBHFXX010000001">
    <property type="protein sequence ID" value="MFB3798844.1"/>
    <property type="molecule type" value="Genomic_DNA"/>
</dbReference>
<dbReference type="PROSITE" id="PS51257">
    <property type="entry name" value="PROKAR_LIPOPROTEIN"/>
    <property type="match status" value="1"/>
</dbReference>
<comment type="caution">
    <text evidence="2">The sequence shown here is derived from an EMBL/GenBank/DDBJ whole genome shotgun (WGS) entry which is preliminary data.</text>
</comment>
<sequence length="294" mass="32433">MNRPSSIIVSLTLLACATHQAYALAPRTDAAVHTVIDGPATAAALTWHYMDTRANCGSDSQPAFLCSGVVLRSTTYSNNFDAWDPSPSSIKKGGISFSYLRKDNNFKRFVYDRSNSHGFIFYPVFETPSTKRRIQVLCQYPMDAGTDHRPQACGQFPGYPSSAPCHLQNILTGEQWAKQFPPGTLGRRTCAFDVRDSRNRLAGPAFEAALKAKSSRPEFFSEQNELVLDVWESGIGAQLPIQAFFYQNDAGRQLARLTKARFLSKTGIDLPLIKITLAQTASGTAKFEFIASDQ</sequence>
<protein>
    <recommendedName>
        <fullName evidence="4">Halovibrin HvnA</fullName>
    </recommendedName>
</protein>
<evidence type="ECO:0000313" key="2">
    <source>
        <dbReference type="EMBL" id="MFB3798844.1"/>
    </source>
</evidence>
<proteinExistence type="predicted"/>
<reference evidence="2 3" key="1">
    <citation type="submission" date="2024-09" db="EMBL/GenBank/DDBJ databases">
        <authorList>
            <person name="Fullem K."/>
        </authorList>
    </citation>
    <scope>NUCLEOTIDE SEQUENCE [LARGE SCALE GENOMIC DNA]</scope>
    <source>
        <strain evidence="3">K1(2024)</strain>
    </source>
</reference>
<name>A0ABV4Z2J7_9PSED</name>
<keyword evidence="3" id="KW-1185">Reference proteome</keyword>
<feature type="chain" id="PRO_5047537821" description="Halovibrin HvnA" evidence="1">
    <location>
        <begin position="24"/>
        <end position="294"/>
    </location>
</feature>
<keyword evidence="1" id="KW-0732">Signal</keyword>
<feature type="signal peptide" evidence="1">
    <location>
        <begin position="1"/>
        <end position="23"/>
    </location>
</feature>
<evidence type="ECO:0000313" key="3">
    <source>
        <dbReference type="Proteomes" id="UP001577047"/>
    </source>
</evidence>
<dbReference type="RefSeq" id="WP_304482796.1">
    <property type="nucleotide sequence ID" value="NZ_JAUQOQ010000001.1"/>
</dbReference>
<evidence type="ECO:0000256" key="1">
    <source>
        <dbReference type="SAM" id="SignalP"/>
    </source>
</evidence>